<dbReference type="SMART" id="SM00225">
    <property type="entry name" value="BTB"/>
    <property type="match status" value="1"/>
</dbReference>
<dbReference type="InterPro" id="IPR015915">
    <property type="entry name" value="Kelch-typ_b-propeller"/>
</dbReference>
<dbReference type="Proteomes" id="UP000796761">
    <property type="component" value="Unassembled WGS sequence"/>
</dbReference>
<dbReference type="SMART" id="SM00875">
    <property type="entry name" value="BACK"/>
    <property type="match status" value="1"/>
</dbReference>
<name>A0A8K1LIB0_9PASS</name>
<dbReference type="PANTHER" id="PTHR24412:SF490">
    <property type="entry name" value="BTB DOMAIN-CONTAINING PROTEIN"/>
    <property type="match status" value="1"/>
</dbReference>
<dbReference type="SUPFAM" id="SSF54695">
    <property type="entry name" value="POZ domain"/>
    <property type="match status" value="1"/>
</dbReference>
<dbReference type="OrthoDB" id="10027872at2759"/>
<dbReference type="Gene3D" id="2.120.10.80">
    <property type="entry name" value="Kelch-type beta propeller"/>
    <property type="match status" value="1"/>
</dbReference>
<dbReference type="PIRSF" id="PIRSF037037">
    <property type="entry name" value="Kelch-like_protein_gigaxonin"/>
    <property type="match status" value="1"/>
</dbReference>
<dbReference type="InterPro" id="IPR011333">
    <property type="entry name" value="SKP1/BTB/POZ_sf"/>
</dbReference>
<dbReference type="Pfam" id="PF07707">
    <property type="entry name" value="BACK"/>
    <property type="match status" value="1"/>
</dbReference>
<dbReference type="Pfam" id="PF00651">
    <property type="entry name" value="BTB"/>
    <property type="match status" value="1"/>
</dbReference>
<feature type="domain" description="BTB" evidence="3">
    <location>
        <begin position="18"/>
        <end position="85"/>
    </location>
</feature>
<dbReference type="InterPro" id="IPR000210">
    <property type="entry name" value="BTB/POZ_dom"/>
</dbReference>
<dbReference type="PROSITE" id="PS50097">
    <property type="entry name" value="BTB"/>
    <property type="match status" value="1"/>
</dbReference>
<dbReference type="PANTHER" id="PTHR24412">
    <property type="entry name" value="KELCH PROTEIN"/>
    <property type="match status" value="1"/>
</dbReference>
<comment type="caution">
    <text evidence="4">The sequence shown here is derived from an EMBL/GenBank/DDBJ whole genome shotgun (WGS) entry which is preliminary data.</text>
</comment>
<dbReference type="Pfam" id="PF24681">
    <property type="entry name" value="Kelch_KLHDC2_KLHL20_DRC7"/>
    <property type="match status" value="1"/>
</dbReference>
<dbReference type="InterPro" id="IPR017096">
    <property type="entry name" value="BTB-kelch_protein"/>
</dbReference>
<keyword evidence="5" id="KW-1185">Reference proteome</keyword>
<keyword evidence="2" id="KW-0677">Repeat</keyword>
<dbReference type="Gene3D" id="3.30.710.10">
    <property type="entry name" value="Potassium Channel Kv1.1, Chain A"/>
    <property type="match status" value="1"/>
</dbReference>
<dbReference type="AlphaFoldDB" id="A0A8K1LIB0"/>
<evidence type="ECO:0000259" key="3">
    <source>
        <dbReference type="PROSITE" id="PS50097"/>
    </source>
</evidence>
<dbReference type="InterPro" id="IPR011705">
    <property type="entry name" value="BACK"/>
</dbReference>
<dbReference type="Gene3D" id="1.25.40.420">
    <property type="match status" value="1"/>
</dbReference>
<gene>
    <name evidence="4" type="ORF">HGM15179_012000</name>
</gene>
<dbReference type="EMBL" id="SWJQ01000383">
    <property type="protein sequence ID" value="TRZ15140.1"/>
    <property type="molecule type" value="Genomic_DNA"/>
</dbReference>
<dbReference type="InterPro" id="IPR006652">
    <property type="entry name" value="Kelch_1"/>
</dbReference>
<accession>A0A8K1LIB0</accession>
<evidence type="ECO:0000313" key="5">
    <source>
        <dbReference type="Proteomes" id="UP000796761"/>
    </source>
</evidence>
<organism evidence="4 5">
    <name type="scientific">Zosterops borbonicus</name>
    <dbReference type="NCBI Taxonomy" id="364589"/>
    <lineage>
        <taxon>Eukaryota</taxon>
        <taxon>Metazoa</taxon>
        <taxon>Chordata</taxon>
        <taxon>Craniata</taxon>
        <taxon>Vertebrata</taxon>
        <taxon>Euteleostomi</taxon>
        <taxon>Archelosauria</taxon>
        <taxon>Archosauria</taxon>
        <taxon>Dinosauria</taxon>
        <taxon>Saurischia</taxon>
        <taxon>Theropoda</taxon>
        <taxon>Coelurosauria</taxon>
        <taxon>Aves</taxon>
        <taxon>Neognathae</taxon>
        <taxon>Neoaves</taxon>
        <taxon>Telluraves</taxon>
        <taxon>Australaves</taxon>
        <taxon>Passeriformes</taxon>
        <taxon>Sylvioidea</taxon>
        <taxon>Zosteropidae</taxon>
        <taxon>Zosterops</taxon>
    </lineage>
</organism>
<protein>
    <recommendedName>
        <fullName evidence="3">BTB domain-containing protein</fullName>
    </recommendedName>
</protein>
<dbReference type="SUPFAM" id="SSF117281">
    <property type="entry name" value="Kelch motif"/>
    <property type="match status" value="1"/>
</dbReference>
<sequence>MEPAQEPQELGPQTEMLADTILEVGERLFQVSRRVLSVHSRYFEAMFFGGAKESSEQHIVIKGIDAVSFQALLEFTRTAQVLIGQENVTSLLETADFFQFDRVKLLCEKFLERELHVSNCLGLMTYSQQFAFTELYVSAMNVALTHWRHVIYQEEFKALPKEMLMQLLKSDDLFISREDVVFDSIMIWIMEDPATREEEFLDLVGEVRVTFLSLSFLDILVKRSKRAGETDTFSRLIRKLDSCPPPSWQNPKLCPYAGRSYDTLYVLGGKHDKEQQELFLFQPKRGTWQACSPLQRRNLTQYAVAAVGSFLFVTGGYFRDEFVWYSVDWVLIYNCLDNCWLEGPAMKKSRNSHCAVGVGLYLYVLGGSTDEGIVAAVERMALMESEWESMSPMAQPVERGDAVSVGTRIYVVCGLDENGHVYDGVQRLNTETDSWDVISFSPLPRYDLCITSLNGALYTVGGGAFRFDVETDEWTQVNEECLAQKFFMGCSTVNGQIYLLGQRKGNSVLPTVVLFDPYIDVCQVIDNKLPCPLPIHGCVSMRRFELWWHKGDKDFSYLTTEDDIEDHLGDHIGPENV</sequence>
<keyword evidence="1" id="KW-0880">Kelch repeat</keyword>
<evidence type="ECO:0000256" key="1">
    <source>
        <dbReference type="ARBA" id="ARBA00022441"/>
    </source>
</evidence>
<evidence type="ECO:0000256" key="2">
    <source>
        <dbReference type="ARBA" id="ARBA00022737"/>
    </source>
</evidence>
<reference evidence="4" key="1">
    <citation type="submission" date="2019-04" db="EMBL/GenBank/DDBJ databases">
        <title>Genome assembly of Zosterops borbonicus 15179.</title>
        <authorList>
            <person name="Leroy T."/>
            <person name="Anselmetti Y."/>
            <person name="Tilak M.-K."/>
            <person name="Nabholz B."/>
        </authorList>
    </citation>
    <scope>NUCLEOTIDE SEQUENCE</scope>
    <source>
        <strain evidence="4">HGM_15179</strain>
        <tissue evidence="4">Muscle</tissue>
    </source>
</reference>
<proteinExistence type="predicted"/>
<evidence type="ECO:0000313" key="4">
    <source>
        <dbReference type="EMBL" id="TRZ15140.1"/>
    </source>
</evidence>
<dbReference type="SMART" id="SM00612">
    <property type="entry name" value="Kelch"/>
    <property type="match status" value="4"/>
</dbReference>